<dbReference type="SUPFAM" id="SSF51735">
    <property type="entry name" value="NAD(P)-binding Rossmann-fold domains"/>
    <property type="match status" value="1"/>
</dbReference>
<evidence type="ECO:0000259" key="3">
    <source>
        <dbReference type="Pfam" id="PF02894"/>
    </source>
</evidence>
<sequence>MRKLRMGIIGTGGIAQSRHIPAFLQIQHKVELTAVHDMNQQLASEVAEKFGIPYVFENYQDLFKEVDAVAICTPNKFHAEISVAALKAGVHVLCEKPMAITTAECERMVKASREAGKLLLIGYHYRYTEVSQLAKRAVMNNEIGDPLVIRVQALRRRKVPGWGVFTNKELQGGGSLIDFGCHMLDLAIWLLGEAEPIELMGSTYNRLSKSPNQINDWGIFDYAAFEVDDHVSAYITFDNHVSLQFECSWAANIKEDKIHLSISGSEGGLNMYPFELYQPKLGKMMESTTEAKHDEAEAGFIQAENFVDSCLGEAELVVKPEEALKVSKIMEAIYRSSETRSSVKLIEANKAR</sequence>
<evidence type="ECO:0000313" key="5">
    <source>
        <dbReference type="Proteomes" id="UP000270219"/>
    </source>
</evidence>
<evidence type="ECO:0000313" key="4">
    <source>
        <dbReference type="EMBL" id="RLL40572.1"/>
    </source>
</evidence>
<proteinExistence type="inferred from homology"/>
<dbReference type="InterPro" id="IPR036291">
    <property type="entry name" value="NAD(P)-bd_dom_sf"/>
</dbReference>
<evidence type="ECO:0000259" key="2">
    <source>
        <dbReference type="Pfam" id="PF01408"/>
    </source>
</evidence>
<dbReference type="Pfam" id="PF02894">
    <property type="entry name" value="GFO_IDH_MocA_C"/>
    <property type="match status" value="1"/>
</dbReference>
<dbReference type="InterPro" id="IPR052515">
    <property type="entry name" value="Gfo/Idh/MocA_Oxidoreductase"/>
</dbReference>
<feature type="domain" description="Gfo/Idh/MocA-like oxidoreductase C-terminal" evidence="3">
    <location>
        <begin position="135"/>
        <end position="345"/>
    </location>
</feature>
<dbReference type="PANTHER" id="PTHR43249:SF1">
    <property type="entry name" value="D-GLUCOSIDE 3-DEHYDROGENASE"/>
    <property type="match status" value="1"/>
</dbReference>
<dbReference type="OrthoDB" id="9815825at2"/>
<protein>
    <submittedName>
        <fullName evidence="4">Gfo/Idh/MocA family oxidoreductase</fullName>
    </submittedName>
</protein>
<organism evidence="4 5">
    <name type="scientific">Oceanobacillus piezotolerans</name>
    <dbReference type="NCBI Taxonomy" id="2448030"/>
    <lineage>
        <taxon>Bacteria</taxon>
        <taxon>Bacillati</taxon>
        <taxon>Bacillota</taxon>
        <taxon>Bacilli</taxon>
        <taxon>Bacillales</taxon>
        <taxon>Bacillaceae</taxon>
        <taxon>Oceanobacillus</taxon>
    </lineage>
</organism>
<dbReference type="Proteomes" id="UP000270219">
    <property type="component" value="Unassembled WGS sequence"/>
</dbReference>
<dbReference type="RefSeq" id="WP_121524924.1">
    <property type="nucleotide sequence ID" value="NZ_RCHR01000011.1"/>
</dbReference>
<evidence type="ECO:0000256" key="1">
    <source>
        <dbReference type="ARBA" id="ARBA00010928"/>
    </source>
</evidence>
<feature type="domain" description="Gfo/Idh/MocA-like oxidoreductase N-terminal" evidence="2">
    <location>
        <begin position="4"/>
        <end position="123"/>
    </location>
</feature>
<dbReference type="GO" id="GO:0000166">
    <property type="term" value="F:nucleotide binding"/>
    <property type="evidence" value="ECO:0007669"/>
    <property type="project" value="InterPro"/>
</dbReference>
<dbReference type="InterPro" id="IPR000683">
    <property type="entry name" value="Gfo/Idh/MocA-like_OxRdtase_N"/>
</dbReference>
<dbReference type="Gene3D" id="3.40.50.720">
    <property type="entry name" value="NAD(P)-binding Rossmann-like Domain"/>
    <property type="match status" value="1"/>
</dbReference>
<comment type="similarity">
    <text evidence="1">Belongs to the Gfo/Idh/MocA family.</text>
</comment>
<reference evidence="4 5" key="1">
    <citation type="submission" date="2018-10" db="EMBL/GenBank/DDBJ databases">
        <title>Oceanobacillus sp. YLB-02 draft genome.</title>
        <authorList>
            <person name="Yu L."/>
        </authorList>
    </citation>
    <scope>NUCLEOTIDE SEQUENCE [LARGE SCALE GENOMIC DNA]</scope>
    <source>
        <strain evidence="4 5">YLB-02</strain>
    </source>
</reference>
<dbReference type="EMBL" id="RCHR01000011">
    <property type="protein sequence ID" value="RLL40572.1"/>
    <property type="molecule type" value="Genomic_DNA"/>
</dbReference>
<dbReference type="SUPFAM" id="SSF55347">
    <property type="entry name" value="Glyceraldehyde-3-phosphate dehydrogenase-like, C-terminal domain"/>
    <property type="match status" value="1"/>
</dbReference>
<name>A0A498D1B3_9BACI</name>
<dbReference type="InterPro" id="IPR004104">
    <property type="entry name" value="Gfo/Idh/MocA-like_OxRdtase_C"/>
</dbReference>
<comment type="caution">
    <text evidence="4">The sequence shown here is derived from an EMBL/GenBank/DDBJ whole genome shotgun (WGS) entry which is preliminary data.</text>
</comment>
<keyword evidence="5" id="KW-1185">Reference proteome</keyword>
<dbReference type="PANTHER" id="PTHR43249">
    <property type="entry name" value="UDP-N-ACETYL-2-AMINO-2-DEOXY-D-GLUCURONATE OXIDASE"/>
    <property type="match status" value="1"/>
</dbReference>
<gene>
    <name evidence="4" type="ORF">D8M04_18655</name>
</gene>
<dbReference type="Gene3D" id="3.30.360.10">
    <property type="entry name" value="Dihydrodipicolinate Reductase, domain 2"/>
    <property type="match status" value="1"/>
</dbReference>
<dbReference type="AlphaFoldDB" id="A0A498D1B3"/>
<dbReference type="Pfam" id="PF01408">
    <property type="entry name" value="GFO_IDH_MocA"/>
    <property type="match status" value="1"/>
</dbReference>
<accession>A0A498D1B3</accession>